<dbReference type="AlphaFoldDB" id="A0A8J7MG87"/>
<dbReference type="Proteomes" id="UP000624703">
    <property type="component" value="Unassembled WGS sequence"/>
</dbReference>
<proteinExistence type="predicted"/>
<reference evidence="2" key="1">
    <citation type="submission" date="2021-01" db="EMBL/GenBank/DDBJ databases">
        <title>Modified the classification status of verrucomicrobia.</title>
        <authorList>
            <person name="Feng X."/>
        </authorList>
    </citation>
    <scope>NUCLEOTIDE SEQUENCE</scope>
    <source>
        <strain evidence="2">_KCTC 22039</strain>
    </source>
</reference>
<evidence type="ECO:0000313" key="2">
    <source>
        <dbReference type="EMBL" id="MBK1791239.1"/>
    </source>
</evidence>
<evidence type="ECO:0000256" key="1">
    <source>
        <dbReference type="SAM" id="SignalP"/>
    </source>
</evidence>
<comment type="caution">
    <text evidence="2">The sequence shown here is derived from an EMBL/GenBank/DDBJ whole genome shotgun (WGS) entry which is preliminary data.</text>
</comment>
<protein>
    <recommendedName>
        <fullName evidence="4">Outer membrane lipoprotein-sorting protein</fullName>
    </recommendedName>
</protein>
<evidence type="ECO:0000313" key="3">
    <source>
        <dbReference type="Proteomes" id="UP000624703"/>
    </source>
</evidence>
<gene>
    <name evidence="2" type="ORF">JIN82_08750</name>
</gene>
<keyword evidence="3" id="KW-1185">Reference proteome</keyword>
<keyword evidence="1" id="KW-0732">Signal</keyword>
<name>A0A8J7MG87_9BACT</name>
<accession>A0A8J7MG87</accession>
<dbReference type="RefSeq" id="WP_200311252.1">
    <property type="nucleotide sequence ID" value="NZ_JAENIM010000039.1"/>
</dbReference>
<dbReference type="EMBL" id="JAENIM010000039">
    <property type="protein sequence ID" value="MBK1791239.1"/>
    <property type="molecule type" value="Genomic_DNA"/>
</dbReference>
<evidence type="ECO:0008006" key="4">
    <source>
        <dbReference type="Google" id="ProtNLM"/>
    </source>
</evidence>
<feature type="chain" id="PRO_5035314072" description="Outer membrane lipoprotein-sorting protein" evidence="1">
    <location>
        <begin position="24"/>
        <end position="297"/>
    </location>
</feature>
<feature type="signal peptide" evidence="1">
    <location>
        <begin position="1"/>
        <end position="23"/>
    </location>
</feature>
<sequence length="297" mass="33064">MQIFRLLLCLLMMNFLLPSSASADDAKLANGLSQVYQTWRQAMVNKNYNQWRAVTSSSRQVSVQNRLVSEKKPFPQALFALPAAPPAVDQMKLIEVNQRGSTAKAVYFGKADFGGAIDPHNNLLVISYLAEGGRWRYDGLEIVNLSQLKDVRSQLEKGDLSYVQGEAFQADGKMPQRQIPVTGAKYIAKVYAYCPGREIQAQVNRISRHNFQDIMHSEVIIGGAKDGRNEISFAIKALPGAQGNEEMALRVYLFSQVEGVKPIKVFEYQLAKGEVAKPHGTESFVVTADHVRQLMGR</sequence>
<organism evidence="2 3">
    <name type="scientific">Persicirhabdus sediminis</name>
    <dbReference type="NCBI Taxonomy" id="454144"/>
    <lineage>
        <taxon>Bacteria</taxon>
        <taxon>Pseudomonadati</taxon>
        <taxon>Verrucomicrobiota</taxon>
        <taxon>Verrucomicrobiia</taxon>
        <taxon>Verrucomicrobiales</taxon>
        <taxon>Verrucomicrobiaceae</taxon>
        <taxon>Persicirhabdus</taxon>
    </lineage>
</organism>